<name>A0A2H0WLM7_9BACT</name>
<accession>A0A2H0WLM7</accession>
<evidence type="ECO:0000256" key="1">
    <source>
        <dbReference type="SAM" id="Phobius"/>
    </source>
</evidence>
<organism evidence="2 3">
    <name type="scientific">Candidatus Tagabacteria bacterium CG09_land_8_20_14_0_10_41_14</name>
    <dbReference type="NCBI Taxonomy" id="1975021"/>
    <lineage>
        <taxon>Bacteria</taxon>
        <taxon>Candidatus Tagaibacteriota</taxon>
    </lineage>
</organism>
<feature type="transmembrane region" description="Helical" evidence="1">
    <location>
        <begin position="56"/>
        <end position="79"/>
    </location>
</feature>
<evidence type="ECO:0000313" key="2">
    <source>
        <dbReference type="EMBL" id="PIS13554.1"/>
    </source>
</evidence>
<dbReference type="Proteomes" id="UP000230353">
    <property type="component" value="Unassembled WGS sequence"/>
</dbReference>
<keyword evidence="1" id="KW-1133">Transmembrane helix</keyword>
<keyword evidence="1" id="KW-0472">Membrane</keyword>
<gene>
    <name evidence="2" type="ORF">COT67_01070</name>
</gene>
<dbReference type="EMBL" id="PEZL01000015">
    <property type="protein sequence ID" value="PIS13554.1"/>
    <property type="molecule type" value="Genomic_DNA"/>
</dbReference>
<sequence length="131" mass="14797">MSIIRFFDKLEDKIRGALSHRPIVYAFIGSVGIILLWRGVWMVADDFDFMTGPVSVVAGIVILLAIGLFVSFFIGDQILISGVKEEKRTDEKTEEEIRSEAVSLRQIRSDLDEIKNQLKKLDKKGKADNVK</sequence>
<dbReference type="AlphaFoldDB" id="A0A2H0WLM7"/>
<keyword evidence="1" id="KW-0812">Transmembrane</keyword>
<proteinExistence type="predicted"/>
<protein>
    <submittedName>
        <fullName evidence="2">Uncharacterized protein</fullName>
    </submittedName>
</protein>
<feature type="transmembrane region" description="Helical" evidence="1">
    <location>
        <begin position="23"/>
        <end position="44"/>
    </location>
</feature>
<comment type="caution">
    <text evidence="2">The sequence shown here is derived from an EMBL/GenBank/DDBJ whole genome shotgun (WGS) entry which is preliminary data.</text>
</comment>
<evidence type="ECO:0000313" key="3">
    <source>
        <dbReference type="Proteomes" id="UP000230353"/>
    </source>
</evidence>
<reference evidence="3" key="1">
    <citation type="submission" date="2017-09" db="EMBL/GenBank/DDBJ databases">
        <title>Depth-based differentiation of microbial function through sediment-hosted aquifers and enrichment of novel symbionts in the deep terrestrial subsurface.</title>
        <authorList>
            <person name="Probst A.J."/>
            <person name="Ladd B."/>
            <person name="Jarett J.K."/>
            <person name="Geller-Mcgrath D.E."/>
            <person name="Sieber C.M.K."/>
            <person name="Emerson J.B."/>
            <person name="Anantharaman K."/>
            <person name="Thomas B.C."/>
            <person name="Malmstrom R."/>
            <person name="Stieglmeier M."/>
            <person name="Klingl A."/>
            <person name="Woyke T."/>
            <person name="Ryan C.M."/>
            <person name="Banfield J.F."/>
        </authorList>
    </citation>
    <scope>NUCLEOTIDE SEQUENCE [LARGE SCALE GENOMIC DNA]</scope>
</reference>